<dbReference type="InterPro" id="IPR004839">
    <property type="entry name" value="Aminotransferase_I/II_large"/>
</dbReference>
<dbReference type="GO" id="GO:0005737">
    <property type="term" value="C:cytoplasm"/>
    <property type="evidence" value="ECO:0000318"/>
    <property type="project" value="GO_Central"/>
</dbReference>
<keyword evidence="4" id="KW-0808">Transferase</keyword>
<reference evidence="7 8" key="1">
    <citation type="journal article" date="2011" name="Science">
        <title>The Selaginella genome identifies genetic changes associated with the evolution of vascular plants.</title>
        <authorList>
            <person name="Banks J.A."/>
            <person name="Nishiyama T."/>
            <person name="Hasebe M."/>
            <person name="Bowman J.L."/>
            <person name="Gribskov M."/>
            <person name="dePamphilis C."/>
            <person name="Albert V.A."/>
            <person name="Aono N."/>
            <person name="Aoyama T."/>
            <person name="Ambrose B.A."/>
            <person name="Ashton N.W."/>
            <person name="Axtell M.J."/>
            <person name="Barker E."/>
            <person name="Barker M.S."/>
            <person name="Bennetzen J.L."/>
            <person name="Bonawitz N.D."/>
            <person name="Chapple C."/>
            <person name="Cheng C."/>
            <person name="Correa L.G."/>
            <person name="Dacre M."/>
            <person name="DeBarry J."/>
            <person name="Dreyer I."/>
            <person name="Elias M."/>
            <person name="Engstrom E.M."/>
            <person name="Estelle M."/>
            <person name="Feng L."/>
            <person name="Finet C."/>
            <person name="Floyd S.K."/>
            <person name="Frommer W.B."/>
            <person name="Fujita T."/>
            <person name="Gramzow L."/>
            <person name="Gutensohn M."/>
            <person name="Harholt J."/>
            <person name="Hattori M."/>
            <person name="Heyl A."/>
            <person name="Hirai T."/>
            <person name="Hiwatashi Y."/>
            <person name="Ishikawa M."/>
            <person name="Iwata M."/>
            <person name="Karol K.G."/>
            <person name="Koehler B."/>
            <person name="Kolukisaoglu U."/>
            <person name="Kubo M."/>
            <person name="Kurata T."/>
            <person name="Lalonde S."/>
            <person name="Li K."/>
            <person name="Li Y."/>
            <person name="Litt A."/>
            <person name="Lyons E."/>
            <person name="Manning G."/>
            <person name="Maruyama T."/>
            <person name="Michael T.P."/>
            <person name="Mikami K."/>
            <person name="Miyazaki S."/>
            <person name="Morinaga S."/>
            <person name="Murata T."/>
            <person name="Mueller-Roeber B."/>
            <person name="Nelson D.R."/>
            <person name="Obara M."/>
            <person name="Oguri Y."/>
            <person name="Olmstead R.G."/>
            <person name="Onodera N."/>
            <person name="Petersen B.L."/>
            <person name="Pils B."/>
            <person name="Prigge M."/>
            <person name="Rensing S.A."/>
            <person name="Riano-Pachon D.M."/>
            <person name="Roberts A.W."/>
            <person name="Sato Y."/>
            <person name="Scheller H.V."/>
            <person name="Schulz B."/>
            <person name="Schulz C."/>
            <person name="Shakirov E.V."/>
            <person name="Shibagaki N."/>
            <person name="Shinohara N."/>
            <person name="Shippen D.E."/>
            <person name="Soerensen I."/>
            <person name="Sotooka R."/>
            <person name="Sugimoto N."/>
            <person name="Sugita M."/>
            <person name="Sumikawa N."/>
            <person name="Tanurdzic M."/>
            <person name="Theissen G."/>
            <person name="Ulvskov P."/>
            <person name="Wakazuki S."/>
            <person name="Weng J.K."/>
            <person name="Willats W.W."/>
            <person name="Wipf D."/>
            <person name="Wolf P.G."/>
            <person name="Yang L."/>
            <person name="Zimmer A.D."/>
            <person name="Zhu Q."/>
            <person name="Mitros T."/>
            <person name="Hellsten U."/>
            <person name="Loque D."/>
            <person name="Otillar R."/>
            <person name="Salamov A."/>
            <person name="Schmutz J."/>
            <person name="Shapiro H."/>
            <person name="Lindquist E."/>
            <person name="Lucas S."/>
            <person name="Rokhsar D."/>
            <person name="Grigoriev I.V."/>
        </authorList>
    </citation>
    <scope>NUCLEOTIDE SEQUENCE [LARGE SCALE GENOMIC DNA]</scope>
</reference>
<dbReference type="FunFam" id="3.40.640.10:FF:000024">
    <property type="entry name" value="Kynurenine--oxoglutarate transaminase 3"/>
    <property type="match status" value="1"/>
</dbReference>
<evidence type="ECO:0000256" key="5">
    <source>
        <dbReference type="ARBA" id="ARBA00022898"/>
    </source>
</evidence>
<dbReference type="InterPro" id="IPR015424">
    <property type="entry name" value="PyrdxlP-dep_Trfase"/>
</dbReference>
<dbReference type="OMA" id="SQGANQY"/>
<protein>
    <recommendedName>
        <fullName evidence="6">Aminotransferase class I/classII large domain-containing protein</fullName>
    </recommendedName>
</protein>
<keyword evidence="8" id="KW-1185">Reference proteome</keyword>
<evidence type="ECO:0000256" key="2">
    <source>
        <dbReference type="ARBA" id="ARBA00007441"/>
    </source>
</evidence>
<dbReference type="KEGG" id="smo:SELMODRAFT_422162"/>
<evidence type="ECO:0000256" key="1">
    <source>
        <dbReference type="ARBA" id="ARBA00001933"/>
    </source>
</evidence>
<dbReference type="Gene3D" id="3.90.1150.10">
    <property type="entry name" value="Aspartate Aminotransferase, domain 1"/>
    <property type="match status" value="1"/>
</dbReference>
<dbReference type="OrthoDB" id="2414662at2759"/>
<dbReference type="AlphaFoldDB" id="D8SHJ2"/>
<keyword evidence="3" id="KW-0032">Aminotransferase</keyword>
<evidence type="ECO:0000313" key="8">
    <source>
        <dbReference type="Proteomes" id="UP000001514"/>
    </source>
</evidence>
<comment type="cofactor">
    <cofactor evidence="1">
        <name>pyridoxal 5'-phosphate</name>
        <dbReference type="ChEBI" id="CHEBI:597326"/>
    </cofactor>
</comment>
<dbReference type="InterPro" id="IPR051326">
    <property type="entry name" value="Kynurenine-oxoglutarate_AT"/>
</dbReference>
<sequence length="415" mass="45579">MAATAQKDEVVGNGVAAAAAAASAVMSRPLQVSKRLEQFQPTVFTLMSSLALTHQAINLGQGFPNFDGPDFIREAAIQALRTVGRNQYARGFGVPELNAAISRRFEKDTGLKVDPDTEITVTCGCTEAISSTILGLLDPGDEIIMFAPFFDVYQVVTAMVGAKMKTVVLRPENGFAVPEDELRAAFTSKTRAILVNTPHNPTGKVFSRGELELIASLCVEHDVLAFTDEVYSRLVFDGEHVSLASIKGMFERTVTMSSMGKTYSFTGWKVGWAIAPPHLSYGIRQAHSNITFSTATPLQWGAVAALEAPESYYQDLRSAYIARKDILVQGLKEVGFKVYEPQGTYFVMVDHTPFGFKDDMEFCMHLVHKVGVAAIPPSGFYEDPQDGKHLVRFAFCKDEDTLKAAVRKLRDHLKY</sequence>
<dbReference type="CDD" id="cd00609">
    <property type="entry name" value="AAT_like"/>
    <property type="match status" value="1"/>
</dbReference>
<dbReference type="PANTHER" id="PTHR43807:SF20">
    <property type="entry name" value="FI04487P"/>
    <property type="match status" value="1"/>
</dbReference>
<dbReference type="Proteomes" id="UP000001514">
    <property type="component" value="Unassembled WGS sequence"/>
</dbReference>
<keyword evidence="5" id="KW-0663">Pyridoxal phosphate</keyword>
<evidence type="ECO:0000256" key="3">
    <source>
        <dbReference type="ARBA" id="ARBA00022576"/>
    </source>
</evidence>
<organism evidence="8">
    <name type="scientific">Selaginella moellendorffii</name>
    <name type="common">Spikemoss</name>
    <dbReference type="NCBI Taxonomy" id="88036"/>
    <lineage>
        <taxon>Eukaryota</taxon>
        <taxon>Viridiplantae</taxon>
        <taxon>Streptophyta</taxon>
        <taxon>Embryophyta</taxon>
        <taxon>Tracheophyta</taxon>
        <taxon>Lycopodiopsida</taxon>
        <taxon>Selaginellales</taxon>
        <taxon>Selaginellaceae</taxon>
        <taxon>Selaginella</taxon>
    </lineage>
</organism>
<dbReference type="eggNOG" id="KOG0257">
    <property type="taxonomic scope" value="Eukaryota"/>
</dbReference>
<gene>
    <name evidence="7" type="ORF">SELMODRAFT_422162</name>
</gene>
<dbReference type="FunCoup" id="D8SHJ2">
    <property type="interactions" value="3688"/>
</dbReference>
<dbReference type="GO" id="GO:0016212">
    <property type="term" value="F:kynurenine-oxoglutarate transaminase activity"/>
    <property type="evidence" value="ECO:0000318"/>
    <property type="project" value="GO_Central"/>
</dbReference>
<dbReference type="Pfam" id="PF00155">
    <property type="entry name" value="Aminotran_1_2"/>
    <property type="match status" value="1"/>
</dbReference>
<evidence type="ECO:0000313" key="7">
    <source>
        <dbReference type="EMBL" id="EFJ16120.1"/>
    </source>
</evidence>
<dbReference type="PANTHER" id="PTHR43807">
    <property type="entry name" value="FI04487P"/>
    <property type="match status" value="1"/>
</dbReference>
<dbReference type="STRING" id="88036.D8SHJ2"/>
<name>D8SHJ2_SELML</name>
<accession>D8SHJ2</accession>
<dbReference type="SUPFAM" id="SSF53383">
    <property type="entry name" value="PLP-dependent transferases"/>
    <property type="match status" value="1"/>
</dbReference>
<dbReference type="InParanoid" id="D8SHJ2"/>
<dbReference type="InterPro" id="IPR015422">
    <property type="entry name" value="PyrdxlP-dep_Trfase_small"/>
</dbReference>
<evidence type="ECO:0000259" key="6">
    <source>
        <dbReference type="Pfam" id="PF00155"/>
    </source>
</evidence>
<dbReference type="EMBL" id="GL377620">
    <property type="protein sequence ID" value="EFJ16120.1"/>
    <property type="molecule type" value="Genomic_DNA"/>
</dbReference>
<dbReference type="HOGENOM" id="CLU_017584_4_0_1"/>
<proteinExistence type="inferred from homology"/>
<dbReference type="GO" id="GO:0030170">
    <property type="term" value="F:pyridoxal phosphate binding"/>
    <property type="evidence" value="ECO:0007669"/>
    <property type="project" value="InterPro"/>
</dbReference>
<feature type="domain" description="Aminotransferase class I/classII large" evidence="6">
    <location>
        <begin position="56"/>
        <end position="409"/>
    </location>
</feature>
<comment type="similarity">
    <text evidence="2">Belongs to the class-I pyridoxal-phosphate-dependent aminotransferase family.</text>
</comment>
<dbReference type="Gene3D" id="3.40.640.10">
    <property type="entry name" value="Type I PLP-dependent aspartate aminotransferase-like (Major domain)"/>
    <property type="match status" value="1"/>
</dbReference>
<dbReference type="Gramene" id="EFJ16120">
    <property type="protein sequence ID" value="EFJ16120"/>
    <property type="gene ID" value="SELMODRAFT_422162"/>
</dbReference>
<evidence type="ECO:0000256" key="4">
    <source>
        <dbReference type="ARBA" id="ARBA00022679"/>
    </source>
</evidence>
<dbReference type="InterPro" id="IPR015421">
    <property type="entry name" value="PyrdxlP-dep_Trfase_major"/>
</dbReference>